<dbReference type="InterPro" id="IPR006162">
    <property type="entry name" value="Ppantetheine_attach_site"/>
</dbReference>
<dbReference type="Proteomes" id="UP001287356">
    <property type="component" value="Unassembled WGS sequence"/>
</dbReference>
<organism evidence="8 9">
    <name type="scientific">Lasiosphaeria ovina</name>
    <dbReference type="NCBI Taxonomy" id="92902"/>
    <lineage>
        <taxon>Eukaryota</taxon>
        <taxon>Fungi</taxon>
        <taxon>Dikarya</taxon>
        <taxon>Ascomycota</taxon>
        <taxon>Pezizomycotina</taxon>
        <taxon>Sordariomycetes</taxon>
        <taxon>Sordariomycetidae</taxon>
        <taxon>Sordariales</taxon>
        <taxon>Lasiosphaeriaceae</taxon>
        <taxon>Lasiosphaeria</taxon>
    </lineage>
</organism>
<evidence type="ECO:0000313" key="9">
    <source>
        <dbReference type="Proteomes" id="UP001287356"/>
    </source>
</evidence>
<dbReference type="InterPro" id="IPR050091">
    <property type="entry name" value="PKS_NRPS_Biosynth_Enz"/>
</dbReference>
<evidence type="ECO:0000256" key="1">
    <source>
        <dbReference type="ARBA" id="ARBA00022450"/>
    </source>
</evidence>
<dbReference type="GO" id="GO:1901336">
    <property type="term" value="P:lactone biosynthetic process"/>
    <property type="evidence" value="ECO:0007669"/>
    <property type="project" value="UniProtKB-ARBA"/>
</dbReference>
<dbReference type="GO" id="GO:0016491">
    <property type="term" value="F:oxidoreductase activity"/>
    <property type="evidence" value="ECO:0007669"/>
    <property type="project" value="InterPro"/>
</dbReference>
<dbReference type="SUPFAM" id="SSF47336">
    <property type="entry name" value="ACP-like"/>
    <property type="match status" value="1"/>
</dbReference>
<dbReference type="Gene3D" id="3.40.50.720">
    <property type="entry name" value="NAD(P)-binding Rossmann-like Domain"/>
    <property type="match status" value="1"/>
</dbReference>
<dbReference type="PANTHER" id="PTHR43775:SF29">
    <property type="entry name" value="ASPERFURANONE POLYKETIDE SYNTHASE AFOG-RELATED"/>
    <property type="match status" value="1"/>
</dbReference>
<keyword evidence="9" id="KW-1185">Reference proteome</keyword>
<dbReference type="FunFam" id="3.40.50.720:FF:000209">
    <property type="entry name" value="Polyketide synthase Pks12"/>
    <property type="match status" value="1"/>
</dbReference>
<dbReference type="SMART" id="SM00829">
    <property type="entry name" value="PKS_ER"/>
    <property type="match status" value="1"/>
</dbReference>
<dbReference type="CDD" id="cd05195">
    <property type="entry name" value="enoyl_red"/>
    <property type="match status" value="1"/>
</dbReference>
<evidence type="ECO:0000256" key="4">
    <source>
        <dbReference type="ARBA" id="ARBA00022857"/>
    </source>
</evidence>
<dbReference type="InterPro" id="IPR013154">
    <property type="entry name" value="ADH-like_N"/>
</dbReference>
<accession>A0AAE0JT35</accession>
<keyword evidence="6" id="KW-0012">Acyltransferase</keyword>
<dbReference type="AlphaFoldDB" id="A0AAE0JT35"/>
<dbReference type="GO" id="GO:0004312">
    <property type="term" value="F:fatty acid synthase activity"/>
    <property type="evidence" value="ECO:0007669"/>
    <property type="project" value="TreeGrafter"/>
</dbReference>
<dbReference type="InterPro" id="IPR013968">
    <property type="entry name" value="PKS_KR"/>
</dbReference>
<dbReference type="Pfam" id="PF13602">
    <property type="entry name" value="ADH_zinc_N_2"/>
    <property type="match status" value="1"/>
</dbReference>
<reference evidence="8" key="2">
    <citation type="submission" date="2023-06" db="EMBL/GenBank/DDBJ databases">
        <authorList>
            <consortium name="Lawrence Berkeley National Laboratory"/>
            <person name="Haridas S."/>
            <person name="Hensen N."/>
            <person name="Bonometti L."/>
            <person name="Westerberg I."/>
            <person name="Brannstrom I.O."/>
            <person name="Guillou S."/>
            <person name="Cros-Aarteil S."/>
            <person name="Calhoun S."/>
            <person name="Kuo A."/>
            <person name="Mondo S."/>
            <person name="Pangilinan J."/>
            <person name="Riley R."/>
            <person name="Labutti K."/>
            <person name="Andreopoulos B."/>
            <person name="Lipzen A."/>
            <person name="Chen C."/>
            <person name="Yanf M."/>
            <person name="Daum C."/>
            <person name="Ng V."/>
            <person name="Clum A."/>
            <person name="Steindorff A."/>
            <person name="Ohm R."/>
            <person name="Martin F."/>
            <person name="Silar P."/>
            <person name="Natvig D."/>
            <person name="Lalanne C."/>
            <person name="Gautier V."/>
            <person name="Ament-Velasquez S.L."/>
            <person name="Kruys A."/>
            <person name="Hutchinson M.I."/>
            <person name="Powell A.J."/>
            <person name="Barry K."/>
            <person name="Miller A.N."/>
            <person name="Grigoriev I.V."/>
            <person name="Debuchy R."/>
            <person name="Gladieux P."/>
            <person name="Thoren M.H."/>
            <person name="Johannesson H."/>
        </authorList>
    </citation>
    <scope>NUCLEOTIDE SEQUENCE</scope>
    <source>
        <strain evidence="8">CBS 958.72</strain>
    </source>
</reference>
<dbReference type="Pfam" id="PF08659">
    <property type="entry name" value="KR"/>
    <property type="match status" value="1"/>
</dbReference>
<feature type="domain" description="Carrier" evidence="7">
    <location>
        <begin position="723"/>
        <end position="800"/>
    </location>
</feature>
<comment type="caution">
    <text evidence="8">The sequence shown here is derived from an EMBL/GenBank/DDBJ whole genome shotgun (WGS) entry which is preliminary data.</text>
</comment>
<sequence length="810" mass="86125">MARTMANVRRLLRPGGKLFLVETTRDQLDVQFIFGFLPGWWLSDEEERKFSPSLTVPMWDRVLHKSGFRGGACDGFKDEPRAGLAVGFLRSLRNEYARKRLGTLDLDMSSQGEAQAGPWPLEAIGTVAEVFQKLFDYSTPDDAPSDYEFAERGGVVHIPRHVKDVERNQATFHSKQTPPEAAPPSTTLEPFIQTDRPLRLTVGSAGLLDTLGFSDDASADEPLPDDFVEVEPRAFGVNFRDVMVAMGQLKSHVMGYDCAGVVRRVGAGAASSNGGHRAGDRVCVLLRGHYASRVRVHWTSAVHMPADMSFETAASLPTQYVTAFASLHDTARLRRGDSVLIHSASGGVGQAAVMLAQRAGADVFVTVGSDEKREFVMARFGIPADRVFSSRDASFAAGVMAATRGQGVDVVINSLAGPLLQAGFDCLAPFGRFVELGKRDLEQNSVLAMHAFARAVSFSSVDVVALGERRPAAAYRVLKEVLRLVAAGEARPVYPISVFPVSEIEKAFRLMQAGKHMGKIVLSVAPETLVPVLPQAPSTKLDPDAAYLVVGGFGGIGRSVCRWLVEHGAKTLVVISRTAGNTQKAEQLRAELVDAGHSHRAARNLPGVSIDLGVKSVGYLAEHANMKTANSPQRHGFMLLSKADVLAAVASAVATPFAGQLLLGLNTGPHGGESSPFTRDLRFSALRYRETAQGSSTGKKAAAGAGAGGDLSASIAQAASLDEAASAVLSGITKKLVDIFMVGADEVSAARSPADLGVDSLVAVELRNMLARKAGADLSIFDIMQSPSLAALAAAVAARSCHLDPALVQR</sequence>
<dbReference type="Pfam" id="PF00550">
    <property type="entry name" value="PP-binding"/>
    <property type="match status" value="1"/>
</dbReference>
<dbReference type="GO" id="GO:0031177">
    <property type="term" value="F:phosphopantetheine binding"/>
    <property type="evidence" value="ECO:0007669"/>
    <property type="project" value="InterPro"/>
</dbReference>
<dbReference type="Gene3D" id="3.40.50.150">
    <property type="entry name" value="Vaccinia Virus protein VP39"/>
    <property type="match status" value="1"/>
</dbReference>
<dbReference type="Pfam" id="PF08240">
    <property type="entry name" value="ADH_N"/>
    <property type="match status" value="1"/>
</dbReference>
<evidence type="ECO:0000259" key="7">
    <source>
        <dbReference type="PROSITE" id="PS50075"/>
    </source>
</evidence>
<dbReference type="InterPro" id="IPR036736">
    <property type="entry name" value="ACP-like_sf"/>
</dbReference>
<dbReference type="PROSITE" id="PS00012">
    <property type="entry name" value="PHOSPHOPANTETHEINE"/>
    <property type="match status" value="1"/>
</dbReference>
<dbReference type="EMBL" id="JAULSN010000012">
    <property type="protein sequence ID" value="KAK3361248.1"/>
    <property type="molecule type" value="Genomic_DNA"/>
</dbReference>
<dbReference type="SUPFAM" id="SSF51735">
    <property type="entry name" value="NAD(P)-binding Rossmann-fold domains"/>
    <property type="match status" value="2"/>
</dbReference>
<gene>
    <name evidence="8" type="ORF">B0T24DRAFT_725001</name>
</gene>
<dbReference type="InterPro" id="IPR036291">
    <property type="entry name" value="NAD(P)-bd_dom_sf"/>
</dbReference>
<dbReference type="SUPFAM" id="SSF50129">
    <property type="entry name" value="GroES-like"/>
    <property type="match status" value="1"/>
</dbReference>
<keyword evidence="4" id="KW-0521">NADP</keyword>
<dbReference type="SUPFAM" id="SSF53335">
    <property type="entry name" value="S-adenosyl-L-methionine-dependent methyltransferases"/>
    <property type="match status" value="1"/>
</dbReference>
<keyword evidence="1" id="KW-0596">Phosphopantetheine</keyword>
<dbReference type="InterPro" id="IPR011032">
    <property type="entry name" value="GroES-like_sf"/>
</dbReference>
<dbReference type="SMART" id="SM00823">
    <property type="entry name" value="PKS_PP"/>
    <property type="match status" value="1"/>
</dbReference>
<dbReference type="PROSITE" id="PS50075">
    <property type="entry name" value="CARRIER"/>
    <property type="match status" value="1"/>
</dbReference>
<evidence type="ECO:0000256" key="2">
    <source>
        <dbReference type="ARBA" id="ARBA00022553"/>
    </source>
</evidence>
<evidence type="ECO:0000256" key="3">
    <source>
        <dbReference type="ARBA" id="ARBA00022679"/>
    </source>
</evidence>
<keyword evidence="3" id="KW-0808">Transferase</keyword>
<proteinExistence type="predicted"/>
<protein>
    <recommendedName>
        <fullName evidence="7">Carrier domain-containing protein</fullName>
    </recommendedName>
</protein>
<evidence type="ECO:0000313" key="8">
    <source>
        <dbReference type="EMBL" id="KAK3361248.1"/>
    </source>
</evidence>
<reference evidence="8" key="1">
    <citation type="journal article" date="2023" name="Mol. Phylogenet. Evol.">
        <title>Genome-scale phylogeny and comparative genomics of the fungal order Sordariales.</title>
        <authorList>
            <person name="Hensen N."/>
            <person name="Bonometti L."/>
            <person name="Westerberg I."/>
            <person name="Brannstrom I.O."/>
            <person name="Guillou S."/>
            <person name="Cros-Aarteil S."/>
            <person name="Calhoun S."/>
            <person name="Haridas S."/>
            <person name="Kuo A."/>
            <person name="Mondo S."/>
            <person name="Pangilinan J."/>
            <person name="Riley R."/>
            <person name="LaButti K."/>
            <person name="Andreopoulos B."/>
            <person name="Lipzen A."/>
            <person name="Chen C."/>
            <person name="Yan M."/>
            <person name="Daum C."/>
            <person name="Ng V."/>
            <person name="Clum A."/>
            <person name="Steindorff A."/>
            <person name="Ohm R.A."/>
            <person name="Martin F."/>
            <person name="Silar P."/>
            <person name="Natvig D.O."/>
            <person name="Lalanne C."/>
            <person name="Gautier V."/>
            <person name="Ament-Velasquez S.L."/>
            <person name="Kruys A."/>
            <person name="Hutchinson M.I."/>
            <person name="Powell A.J."/>
            <person name="Barry K."/>
            <person name="Miller A.N."/>
            <person name="Grigoriev I.V."/>
            <person name="Debuchy R."/>
            <person name="Gladieux P."/>
            <person name="Hiltunen Thoren M."/>
            <person name="Johannesson H."/>
        </authorList>
    </citation>
    <scope>NUCLEOTIDE SEQUENCE</scope>
    <source>
        <strain evidence="8">CBS 958.72</strain>
    </source>
</reference>
<dbReference type="Gene3D" id="1.10.1200.10">
    <property type="entry name" value="ACP-like"/>
    <property type="match status" value="1"/>
</dbReference>
<dbReference type="InterPro" id="IPR009081">
    <property type="entry name" value="PP-bd_ACP"/>
</dbReference>
<keyword evidence="2" id="KW-0597">Phosphoprotein</keyword>
<keyword evidence="5" id="KW-0511">Multifunctional enzyme</keyword>
<dbReference type="GO" id="GO:0006633">
    <property type="term" value="P:fatty acid biosynthetic process"/>
    <property type="evidence" value="ECO:0007669"/>
    <property type="project" value="TreeGrafter"/>
</dbReference>
<dbReference type="GO" id="GO:0044550">
    <property type="term" value="P:secondary metabolite biosynthetic process"/>
    <property type="evidence" value="ECO:0007669"/>
    <property type="project" value="TreeGrafter"/>
</dbReference>
<name>A0AAE0JT35_9PEZI</name>
<dbReference type="PANTHER" id="PTHR43775">
    <property type="entry name" value="FATTY ACID SYNTHASE"/>
    <property type="match status" value="1"/>
</dbReference>
<dbReference type="InterPro" id="IPR020843">
    <property type="entry name" value="ER"/>
</dbReference>
<dbReference type="InterPro" id="IPR029063">
    <property type="entry name" value="SAM-dependent_MTases_sf"/>
</dbReference>
<dbReference type="InterPro" id="IPR020806">
    <property type="entry name" value="PKS_PP-bd"/>
</dbReference>
<evidence type="ECO:0000256" key="5">
    <source>
        <dbReference type="ARBA" id="ARBA00023268"/>
    </source>
</evidence>
<dbReference type="Gene3D" id="3.90.180.10">
    <property type="entry name" value="Medium-chain alcohol dehydrogenases, catalytic domain"/>
    <property type="match status" value="1"/>
</dbReference>
<evidence type="ECO:0000256" key="6">
    <source>
        <dbReference type="ARBA" id="ARBA00023315"/>
    </source>
</evidence>